<accession>A0ABQ5YPP8</accession>
<dbReference type="Proteomes" id="UP001156664">
    <property type="component" value="Unassembled WGS sequence"/>
</dbReference>
<evidence type="ECO:0000256" key="3">
    <source>
        <dbReference type="SAM" id="SignalP"/>
    </source>
</evidence>
<evidence type="ECO:0000259" key="4">
    <source>
        <dbReference type="Pfam" id="PF01464"/>
    </source>
</evidence>
<comment type="similarity">
    <text evidence="1">Belongs to the transglycosylase Slt family.</text>
</comment>
<reference evidence="6" key="1">
    <citation type="journal article" date="2019" name="Int. J. Syst. Evol. Microbiol.">
        <title>The Global Catalogue of Microorganisms (GCM) 10K type strain sequencing project: providing services to taxonomists for standard genome sequencing and annotation.</title>
        <authorList>
            <consortium name="The Broad Institute Genomics Platform"/>
            <consortium name="The Broad Institute Genome Sequencing Center for Infectious Disease"/>
            <person name="Wu L."/>
            <person name="Ma J."/>
        </authorList>
    </citation>
    <scope>NUCLEOTIDE SEQUENCE [LARGE SCALE GENOMIC DNA]</scope>
    <source>
        <strain evidence="6">NBRC 105857</strain>
    </source>
</reference>
<organism evidence="5 6">
    <name type="scientific">Limnobacter litoralis</name>
    <dbReference type="NCBI Taxonomy" id="481366"/>
    <lineage>
        <taxon>Bacteria</taxon>
        <taxon>Pseudomonadati</taxon>
        <taxon>Pseudomonadota</taxon>
        <taxon>Betaproteobacteria</taxon>
        <taxon>Burkholderiales</taxon>
        <taxon>Burkholderiaceae</taxon>
        <taxon>Limnobacter</taxon>
    </lineage>
</organism>
<dbReference type="Pfam" id="PF01464">
    <property type="entry name" value="SLT"/>
    <property type="match status" value="1"/>
</dbReference>
<evidence type="ECO:0000256" key="2">
    <source>
        <dbReference type="SAM" id="MobiDB-lite"/>
    </source>
</evidence>
<evidence type="ECO:0000313" key="5">
    <source>
        <dbReference type="EMBL" id="GLR26097.1"/>
    </source>
</evidence>
<dbReference type="EMBL" id="BSOJ01000012">
    <property type="protein sequence ID" value="GLR26097.1"/>
    <property type="molecule type" value="Genomic_DNA"/>
</dbReference>
<comment type="caution">
    <text evidence="5">The sequence shown here is derived from an EMBL/GenBank/DDBJ whole genome shotgun (WGS) entry which is preliminary data.</text>
</comment>
<dbReference type="InterPro" id="IPR023346">
    <property type="entry name" value="Lysozyme-like_dom_sf"/>
</dbReference>
<gene>
    <name evidence="5" type="ORF">GCM10007875_11850</name>
</gene>
<sequence length="232" mass="26019">MLTRKFGLFSATFLIWFVSSNPAVAARQMYEPMAESVRLAMRTSLEGARDPYPIFDSAAQRIDWLSTMSGRLVRKVPNFGQRLTLIKTIRYEAQRAGLDPQLVFAVIQVESGFQPRIVSSAGAMGLMQVMPFWTDLLGDGDSRVLLDPRINIRYGCVILRHYLDTERGDVNRALQRYNGSLGKNDYSDLVLATLQRRWAYHQPDLGRRAKHAELQAQSSGNSLPAVASAGRP</sequence>
<feature type="domain" description="Transglycosylase SLT" evidence="4">
    <location>
        <begin position="89"/>
        <end position="183"/>
    </location>
</feature>
<dbReference type="PANTHER" id="PTHR37423">
    <property type="entry name" value="SOLUBLE LYTIC MUREIN TRANSGLYCOSYLASE-RELATED"/>
    <property type="match status" value="1"/>
</dbReference>
<evidence type="ECO:0000313" key="6">
    <source>
        <dbReference type="Proteomes" id="UP001156664"/>
    </source>
</evidence>
<dbReference type="InterPro" id="IPR008258">
    <property type="entry name" value="Transglycosylase_SLT_dom_1"/>
</dbReference>
<keyword evidence="3" id="KW-0732">Signal</keyword>
<evidence type="ECO:0000256" key="1">
    <source>
        <dbReference type="ARBA" id="ARBA00007734"/>
    </source>
</evidence>
<name>A0ABQ5YPP8_9BURK</name>
<feature type="region of interest" description="Disordered" evidence="2">
    <location>
        <begin position="213"/>
        <end position="232"/>
    </location>
</feature>
<dbReference type="PANTHER" id="PTHR37423:SF2">
    <property type="entry name" value="MEMBRANE-BOUND LYTIC MUREIN TRANSGLYCOSYLASE C"/>
    <property type="match status" value="1"/>
</dbReference>
<keyword evidence="6" id="KW-1185">Reference proteome</keyword>
<protein>
    <submittedName>
        <fullName evidence="5">Transglycosylase</fullName>
    </submittedName>
</protein>
<feature type="signal peptide" evidence="3">
    <location>
        <begin position="1"/>
        <end position="25"/>
    </location>
</feature>
<feature type="chain" id="PRO_5046418135" evidence="3">
    <location>
        <begin position="26"/>
        <end position="232"/>
    </location>
</feature>
<dbReference type="Gene3D" id="1.10.530.10">
    <property type="match status" value="1"/>
</dbReference>
<dbReference type="SUPFAM" id="SSF53955">
    <property type="entry name" value="Lysozyme-like"/>
    <property type="match status" value="1"/>
</dbReference>
<proteinExistence type="inferred from homology"/>